<accession>A0A0E4FVC5</accession>
<proteinExistence type="predicted"/>
<protein>
    <submittedName>
        <fullName evidence="1">Uncharacterized protein</fullName>
    </submittedName>
</protein>
<evidence type="ECO:0000313" key="1">
    <source>
        <dbReference type="EMBL" id="BAR58828.1"/>
    </source>
</evidence>
<sequence length="59" mass="6773">MRILRLLQHQNLETGEPQLAREKQADGTGTGNDDIVWNRGLIGHETLLWSMFDRSVPWA</sequence>
<reference evidence="1 2" key="1">
    <citation type="submission" date="2014-11" db="EMBL/GenBank/DDBJ databases">
        <title>Symbiosis island explosion on the genome of extra-slow-growing strains of soybean bradyrhizobia with massive insertion sequences.</title>
        <authorList>
            <person name="Iida T."/>
            <person name="Minamisawa K."/>
        </authorList>
    </citation>
    <scope>NUCLEOTIDE SEQUENCE [LARGE SCALE GENOMIC DNA]</scope>
    <source>
        <strain evidence="1 2">NK6</strain>
    </source>
</reference>
<evidence type="ECO:0000313" key="2">
    <source>
        <dbReference type="Proteomes" id="UP000063308"/>
    </source>
</evidence>
<name>A0A0E4FVC5_9BRAD</name>
<dbReference type="Proteomes" id="UP000063308">
    <property type="component" value="Chromosome"/>
</dbReference>
<organism evidence="1 2">
    <name type="scientific">Bradyrhizobium diazoefficiens</name>
    <dbReference type="NCBI Taxonomy" id="1355477"/>
    <lineage>
        <taxon>Bacteria</taxon>
        <taxon>Pseudomonadati</taxon>
        <taxon>Pseudomonadota</taxon>
        <taxon>Alphaproteobacteria</taxon>
        <taxon>Hyphomicrobiales</taxon>
        <taxon>Nitrobacteraceae</taxon>
        <taxon>Bradyrhizobium</taxon>
    </lineage>
</organism>
<gene>
    <name evidence="1" type="ORF">NK6_5671</name>
</gene>
<dbReference type="AlphaFoldDB" id="A0A0E4FVC5"/>
<dbReference type="EMBL" id="AP014685">
    <property type="protein sequence ID" value="BAR58828.1"/>
    <property type="molecule type" value="Genomic_DNA"/>
</dbReference>